<dbReference type="AlphaFoldDB" id="A0A0C2XV75"/>
<dbReference type="PRINTS" id="PR00499">
    <property type="entry name" value="P67PHOX"/>
</dbReference>
<feature type="domain" description="SH3" evidence="4">
    <location>
        <begin position="597"/>
        <end position="658"/>
    </location>
</feature>
<feature type="domain" description="SH3" evidence="4">
    <location>
        <begin position="219"/>
        <end position="281"/>
    </location>
</feature>
<keyword evidence="1 2" id="KW-0728">SH3 domain</keyword>
<organism evidence="5 6">
    <name type="scientific">Serendipita vermifera MAFF 305830</name>
    <dbReference type="NCBI Taxonomy" id="933852"/>
    <lineage>
        <taxon>Eukaryota</taxon>
        <taxon>Fungi</taxon>
        <taxon>Dikarya</taxon>
        <taxon>Basidiomycota</taxon>
        <taxon>Agaricomycotina</taxon>
        <taxon>Agaricomycetes</taxon>
        <taxon>Sebacinales</taxon>
        <taxon>Serendipitaceae</taxon>
        <taxon>Serendipita</taxon>
    </lineage>
</organism>
<dbReference type="InterPro" id="IPR036028">
    <property type="entry name" value="SH3-like_dom_sf"/>
</dbReference>
<dbReference type="PROSITE" id="PS50002">
    <property type="entry name" value="SH3"/>
    <property type="match status" value="4"/>
</dbReference>
<sequence>MSQDKLPEIYTNDVDSVDPTTGLGRTGIPHRVGRDLWVLDEEGIRVKEGDTLEVIYRGNIKTWTAILDEDNALVNSEDLEPLSGSLDTSLLLLESANQESLSNYIPQSNRRLLTLVSHPPRANLANLEPLSLDIVMGQSYMSSPEAPNLASPSRKDDEIRVLPPQVRALVNITAKEKTELSYKKGDIIDVVLRNISDVWQGKLGSQAGTFRLDNSVEPILKERVRALWDYDAASPNDLTFNSGDIIEVCGPSNASNWWIHGWMPNRGFGLFPFNFVEGIEDEFPDDDEGLTLSSSEPTKGKVSTRFRVLKDVVGSEEASLSLKQGDIIDLVEKQTRDKWLGKVRSQTGTFQLDNNIEPIMTDRVMAIFSYNATNPEELSFIEGDCITVVGPSDDSTLWWYGTLKGRVGLFPYNYVDLIPDDQDSDSDDGNEAEAPQTLRALHNFSSKDPAILNFDVNDVIKVIDAGITDEWWTGEINGRVGLFPRTYCEETAEKIEDLSQDFPSAKNDSKVDVHRVAGLPSPKLSTLPEVETPMFELMVSKDSSNGILMKERSEEGNQGSQTRIPDESLFPGSRVRPSQDPHQNPDKKGSKDKEALLKAEWVRARHLWDSDKPKELTLQAGDIIQVLKRPYEHWWKGRLERDGQVGLFPVNFVEAVPPPLPPPKRRSSVLGSNEAVIALRSTLAKLHPLLRHFDTTQDLADNAQIQVSRISLEMAEAEQS</sequence>
<feature type="region of interest" description="Disordered" evidence="3">
    <location>
        <begin position="552"/>
        <end position="594"/>
    </location>
</feature>
<dbReference type="GO" id="GO:0033565">
    <property type="term" value="C:ESCRT-0 complex"/>
    <property type="evidence" value="ECO:0007669"/>
    <property type="project" value="TreeGrafter"/>
</dbReference>
<dbReference type="OrthoDB" id="10255128at2759"/>
<evidence type="ECO:0000256" key="2">
    <source>
        <dbReference type="PROSITE-ProRule" id="PRU00192"/>
    </source>
</evidence>
<dbReference type="Pfam" id="PF00018">
    <property type="entry name" value="SH3_1"/>
    <property type="match status" value="2"/>
</dbReference>
<protein>
    <recommendedName>
        <fullName evidence="4">SH3 domain-containing protein</fullName>
    </recommendedName>
</protein>
<feature type="domain" description="SH3" evidence="4">
    <location>
        <begin position="433"/>
        <end position="493"/>
    </location>
</feature>
<accession>A0A0C2XV75</accession>
<dbReference type="GO" id="GO:0043328">
    <property type="term" value="P:protein transport to vacuole involved in ubiquitin-dependent protein catabolic process via the multivesicular body sorting pathway"/>
    <property type="evidence" value="ECO:0007669"/>
    <property type="project" value="TreeGrafter"/>
</dbReference>
<name>A0A0C2XV75_SERVB</name>
<dbReference type="SUPFAM" id="SSF50044">
    <property type="entry name" value="SH3-domain"/>
    <property type="match status" value="6"/>
</dbReference>
<feature type="domain" description="SH3" evidence="4">
    <location>
        <begin position="359"/>
        <end position="420"/>
    </location>
</feature>
<keyword evidence="6" id="KW-1185">Reference proteome</keyword>
<dbReference type="Pfam" id="PF07653">
    <property type="entry name" value="SH3_2"/>
    <property type="match status" value="1"/>
</dbReference>
<reference evidence="5 6" key="1">
    <citation type="submission" date="2014-04" db="EMBL/GenBank/DDBJ databases">
        <authorList>
            <consortium name="DOE Joint Genome Institute"/>
            <person name="Kuo A."/>
            <person name="Zuccaro A."/>
            <person name="Kohler A."/>
            <person name="Nagy L.G."/>
            <person name="Floudas D."/>
            <person name="Copeland A."/>
            <person name="Barry K.W."/>
            <person name="Cichocki N."/>
            <person name="Veneault-Fourrey C."/>
            <person name="LaButti K."/>
            <person name="Lindquist E.A."/>
            <person name="Lipzen A."/>
            <person name="Lundell T."/>
            <person name="Morin E."/>
            <person name="Murat C."/>
            <person name="Sun H."/>
            <person name="Tunlid A."/>
            <person name="Henrissat B."/>
            <person name="Grigoriev I.V."/>
            <person name="Hibbett D.S."/>
            <person name="Martin F."/>
            <person name="Nordberg H.P."/>
            <person name="Cantor M.N."/>
            <person name="Hua S.X."/>
        </authorList>
    </citation>
    <scope>NUCLEOTIDE SEQUENCE [LARGE SCALE GENOMIC DNA]</scope>
    <source>
        <strain evidence="5 6">MAFF 305830</strain>
    </source>
</reference>
<evidence type="ECO:0000256" key="3">
    <source>
        <dbReference type="SAM" id="MobiDB-lite"/>
    </source>
</evidence>
<gene>
    <name evidence="5" type="ORF">M408DRAFT_186587</name>
</gene>
<proteinExistence type="predicted"/>
<dbReference type="PRINTS" id="PR00452">
    <property type="entry name" value="SH3DOMAIN"/>
</dbReference>
<feature type="compositionally biased region" description="Basic and acidic residues" evidence="3">
    <location>
        <begin position="577"/>
        <end position="594"/>
    </location>
</feature>
<evidence type="ECO:0000259" key="4">
    <source>
        <dbReference type="PROSITE" id="PS50002"/>
    </source>
</evidence>
<dbReference type="PANTHER" id="PTHR45929:SF3">
    <property type="entry name" value="JAK PATHWAY SIGNAL TRANSDUCTION ADAPTOR MOLECULE"/>
    <property type="match status" value="1"/>
</dbReference>
<dbReference type="Pfam" id="PF14604">
    <property type="entry name" value="SH3_9"/>
    <property type="match status" value="1"/>
</dbReference>
<evidence type="ECO:0000256" key="1">
    <source>
        <dbReference type="ARBA" id="ARBA00022443"/>
    </source>
</evidence>
<dbReference type="STRING" id="933852.A0A0C2XV75"/>
<dbReference type="InterPro" id="IPR050670">
    <property type="entry name" value="STAM"/>
</dbReference>
<dbReference type="Gene3D" id="2.30.30.40">
    <property type="entry name" value="SH3 Domains"/>
    <property type="match status" value="6"/>
</dbReference>
<dbReference type="HOGENOM" id="CLU_384100_0_0_1"/>
<dbReference type="SMART" id="SM00326">
    <property type="entry name" value="SH3"/>
    <property type="match status" value="6"/>
</dbReference>
<evidence type="ECO:0000313" key="5">
    <source>
        <dbReference type="EMBL" id="KIM32787.1"/>
    </source>
</evidence>
<evidence type="ECO:0000313" key="6">
    <source>
        <dbReference type="Proteomes" id="UP000054097"/>
    </source>
</evidence>
<dbReference type="InterPro" id="IPR001452">
    <property type="entry name" value="SH3_domain"/>
</dbReference>
<dbReference type="Proteomes" id="UP000054097">
    <property type="component" value="Unassembled WGS sequence"/>
</dbReference>
<dbReference type="PANTHER" id="PTHR45929">
    <property type="entry name" value="JAK PATHWAY SIGNAL TRANSDUCTION ADAPTOR MOLECULE"/>
    <property type="match status" value="1"/>
</dbReference>
<dbReference type="EMBL" id="KN824279">
    <property type="protein sequence ID" value="KIM32787.1"/>
    <property type="molecule type" value="Genomic_DNA"/>
</dbReference>
<reference evidence="6" key="2">
    <citation type="submission" date="2015-01" db="EMBL/GenBank/DDBJ databases">
        <title>Evolutionary Origins and Diversification of the Mycorrhizal Mutualists.</title>
        <authorList>
            <consortium name="DOE Joint Genome Institute"/>
            <consortium name="Mycorrhizal Genomics Consortium"/>
            <person name="Kohler A."/>
            <person name="Kuo A."/>
            <person name="Nagy L.G."/>
            <person name="Floudas D."/>
            <person name="Copeland A."/>
            <person name="Barry K.W."/>
            <person name="Cichocki N."/>
            <person name="Veneault-Fourrey C."/>
            <person name="LaButti K."/>
            <person name="Lindquist E.A."/>
            <person name="Lipzen A."/>
            <person name="Lundell T."/>
            <person name="Morin E."/>
            <person name="Murat C."/>
            <person name="Riley R."/>
            <person name="Ohm R."/>
            <person name="Sun H."/>
            <person name="Tunlid A."/>
            <person name="Henrissat B."/>
            <person name="Grigoriev I.V."/>
            <person name="Hibbett D.S."/>
            <person name="Martin F."/>
        </authorList>
    </citation>
    <scope>NUCLEOTIDE SEQUENCE [LARGE SCALE GENOMIC DNA]</scope>
    <source>
        <strain evidence="6">MAFF 305830</strain>
    </source>
</reference>